<keyword evidence="3" id="KW-1185">Reference proteome</keyword>
<dbReference type="AlphaFoldDB" id="A0A5N6E6N1"/>
<accession>A0A5N6E6N1</accession>
<sequence>MKRVTPIKFAFFCSSVPLVTVNPAFGTRPGQEELTGQIRHCKMLLAERFVKRPDWTYCGLPILSLCKNGQLPEANGLAFHL</sequence>
<proteinExistence type="predicted"/>
<feature type="chain" id="PRO_5025020168" evidence="1">
    <location>
        <begin position="27"/>
        <end position="81"/>
    </location>
</feature>
<evidence type="ECO:0000256" key="1">
    <source>
        <dbReference type="SAM" id="SignalP"/>
    </source>
</evidence>
<gene>
    <name evidence="2" type="ORF">BDV33DRAFT_185788</name>
</gene>
<reference evidence="2 3" key="1">
    <citation type="submission" date="2019-04" db="EMBL/GenBank/DDBJ databases">
        <title>Fungal friends and foes A comparative genomics study of 23 Aspergillus species from section Flavi.</title>
        <authorList>
            <consortium name="DOE Joint Genome Institute"/>
            <person name="Kjaerbolling I."/>
            <person name="Vesth T.C."/>
            <person name="Frisvad J.C."/>
            <person name="Nybo J.L."/>
            <person name="Theobald S."/>
            <person name="Kildgaard S."/>
            <person name="Petersen T.I."/>
            <person name="Kuo A."/>
            <person name="Sato A."/>
            <person name="Lyhne E.K."/>
            <person name="Kogle M.E."/>
            <person name="Wiebenga A."/>
            <person name="Kun R.S."/>
            <person name="Lubbers R.J."/>
            <person name="Makela M.R."/>
            <person name="Barry K."/>
            <person name="Chovatia M."/>
            <person name="Clum A."/>
            <person name="Daum C."/>
            <person name="Haridas S."/>
            <person name="He G."/>
            <person name="LaButti K."/>
            <person name="Lipzen A."/>
            <person name="Mondo S."/>
            <person name="Pangilinan J."/>
            <person name="Riley R."/>
            <person name="Salamov A."/>
            <person name="Simmons B.A."/>
            <person name="Magnuson J.K."/>
            <person name="Henrissat B."/>
            <person name="Mortensen U.H."/>
            <person name="Larsen T.O."/>
            <person name="De vries R.P."/>
            <person name="Grigoriev I.V."/>
            <person name="Machida M."/>
            <person name="Baker S.E."/>
            <person name="Andersen M.R."/>
        </authorList>
    </citation>
    <scope>NUCLEOTIDE SEQUENCE [LARGE SCALE GENOMIC DNA]</scope>
    <source>
        <strain evidence="2 3">CBS 126849</strain>
    </source>
</reference>
<evidence type="ECO:0000313" key="2">
    <source>
        <dbReference type="EMBL" id="KAB8212959.1"/>
    </source>
</evidence>
<protein>
    <submittedName>
        <fullName evidence="2">Uncharacterized protein</fullName>
    </submittedName>
</protein>
<evidence type="ECO:0000313" key="3">
    <source>
        <dbReference type="Proteomes" id="UP000326799"/>
    </source>
</evidence>
<organism evidence="2 3">
    <name type="scientific">Aspergillus novoparasiticus</name>
    <dbReference type="NCBI Taxonomy" id="986946"/>
    <lineage>
        <taxon>Eukaryota</taxon>
        <taxon>Fungi</taxon>
        <taxon>Dikarya</taxon>
        <taxon>Ascomycota</taxon>
        <taxon>Pezizomycotina</taxon>
        <taxon>Eurotiomycetes</taxon>
        <taxon>Eurotiomycetidae</taxon>
        <taxon>Eurotiales</taxon>
        <taxon>Aspergillaceae</taxon>
        <taxon>Aspergillus</taxon>
        <taxon>Aspergillus subgen. Circumdati</taxon>
    </lineage>
</organism>
<keyword evidence="1" id="KW-0732">Signal</keyword>
<dbReference type="Proteomes" id="UP000326799">
    <property type="component" value="Unassembled WGS sequence"/>
</dbReference>
<dbReference type="EMBL" id="ML733766">
    <property type="protein sequence ID" value="KAB8212959.1"/>
    <property type="molecule type" value="Genomic_DNA"/>
</dbReference>
<name>A0A5N6E6N1_9EURO</name>
<feature type="signal peptide" evidence="1">
    <location>
        <begin position="1"/>
        <end position="26"/>
    </location>
</feature>